<proteinExistence type="predicted"/>
<feature type="region of interest" description="Disordered" evidence="1">
    <location>
        <begin position="1"/>
        <end position="44"/>
    </location>
</feature>
<sequence length="199" mass="21914">MHTHQGVQTRHNKRARNDDFPSAGEDVRSAVFSNEGRDLGGGNGEAINLDDKSADQAHVYVLHNCDELAEYISEHEQEVNNMRGTRFHTIEREARRKTQNSDVTLYAITSSFASAKVTNPVSASVAYYGSEEGELEPRQPLFGEQPDNLTSPAIPTDDGELALERTELIPTVIEVGPHVKTARGQEADFTEESDADESS</sequence>
<evidence type="ECO:0000313" key="2">
    <source>
        <dbReference type="EMBL" id="MED6225113.1"/>
    </source>
</evidence>
<name>A0ABU6ZSZ0_9FABA</name>
<dbReference type="PANTHER" id="PTHR48451">
    <property type="entry name" value="DUF4218 DOMAIN-CONTAINING PROTEIN"/>
    <property type="match status" value="1"/>
</dbReference>
<organism evidence="2 3">
    <name type="scientific">Stylosanthes scabra</name>
    <dbReference type="NCBI Taxonomy" id="79078"/>
    <lineage>
        <taxon>Eukaryota</taxon>
        <taxon>Viridiplantae</taxon>
        <taxon>Streptophyta</taxon>
        <taxon>Embryophyta</taxon>
        <taxon>Tracheophyta</taxon>
        <taxon>Spermatophyta</taxon>
        <taxon>Magnoliopsida</taxon>
        <taxon>eudicotyledons</taxon>
        <taxon>Gunneridae</taxon>
        <taxon>Pentapetalae</taxon>
        <taxon>rosids</taxon>
        <taxon>fabids</taxon>
        <taxon>Fabales</taxon>
        <taxon>Fabaceae</taxon>
        <taxon>Papilionoideae</taxon>
        <taxon>50 kb inversion clade</taxon>
        <taxon>dalbergioids sensu lato</taxon>
        <taxon>Dalbergieae</taxon>
        <taxon>Pterocarpus clade</taxon>
        <taxon>Stylosanthes</taxon>
    </lineage>
</organism>
<feature type="compositionally biased region" description="Acidic residues" evidence="1">
    <location>
        <begin position="188"/>
        <end position="199"/>
    </location>
</feature>
<feature type="region of interest" description="Disordered" evidence="1">
    <location>
        <begin position="176"/>
        <end position="199"/>
    </location>
</feature>
<dbReference type="EMBL" id="JASCZI010273621">
    <property type="protein sequence ID" value="MED6225113.1"/>
    <property type="molecule type" value="Genomic_DNA"/>
</dbReference>
<accession>A0ABU6ZSZ0</accession>
<dbReference type="PANTHER" id="PTHR48451:SF1">
    <property type="entry name" value="DUF4218 DOMAIN-CONTAINING PROTEIN"/>
    <property type="match status" value="1"/>
</dbReference>
<dbReference type="Proteomes" id="UP001341840">
    <property type="component" value="Unassembled WGS sequence"/>
</dbReference>
<comment type="caution">
    <text evidence="2">The sequence shown here is derived from an EMBL/GenBank/DDBJ whole genome shotgun (WGS) entry which is preliminary data.</text>
</comment>
<evidence type="ECO:0000256" key="1">
    <source>
        <dbReference type="SAM" id="MobiDB-lite"/>
    </source>
</evidence>
<keyword evidence="3" id="KW-1185">Reference proteome</keyword>
<reference evidence="2 3" key="1">
    <citation type="journal article" date="2023" name="Plants (Basel)">
        <title>Bridging the Gap: Combining Genomics and Transcriptomics Approaches to Understand Stylosanthes scabra, an Orphan Legume from the Brazilian Caatinga.</title>
        <authorList>
            <person name="Ferreira-Neto J.R.C."/>
            <person name="da Silva M.D."/>
            <person name="Binneck E."/>
            <person name="de Melo N.F."/>
            <person name="da Silva R.H."/>
            <person name="de Melo A.L.T.M."/>
            <person name="Pandolfi V."/>
            <person name="Bustamante F.O."/>
            <person name="Brasileiro-Vidal A.C."/>
            <person name="Benko-Iseppon A.M."/>
        </authorList>
    </citation>
    <scope>NUCLEOTIDE SEQUENCE [LARGE SCALE GENOMIC DNA]</scope>
    <source>
        <tissue evidence="2">Leaves</tissue>
    </source>
</reference>
<protein>
    <submittedName>
        <fullName evidence="2">Uncharacterized protein</fullName>
    </submittedName>
</protein>
<evidence type="ECO:0000313" key="3">
    <source>
        <dbReference type="Proteomes" id="UP001341840"/>
    </source>
</evidence>
<gene>
    <name evidence="2" type="ORF">PIB30_090620</name>
</gene>